<feature type="region of interest" description="Disordered" evidence="6">
    <location>
        <begin position="195"/>
        <end position="235"/>
    </location>
</feature>
<dbReference type="Gene3D" id="1.10.510.10">
    <property type="entry name" value="Transferase(Phosphotransferase) domain 1"/>
    <property type="match status" value="1"/>
</dbReference>
<keyword evidence="2" id="KW-0808">Transferase</keyword>
<protein>
    <recommendedName>
        <fullName evidence="7">Protein kinase domain-containing protein</fullName>
    </recommendedName>
</protein>
<proteinExistence type="predicted"/>
<feature type="compositionally biased region" description="Polar residues" evidence="6">
    <location>
        <begin position="748"/>
        <end position="765"/>
    </location>
</feature>
<keyword evidence="4" id="KW-0418">Kinase</keyword>
<organism evidence="8 9">
    <name type="scientific">Puccinia sorghi</name>
    <dbReference type="NCBI Taxonomy" id="27349"/>
    <lineage>
        <taxon>Eukaryota</taxon>
        <taxon>Fungi</taxon>
        <taxon>Dikarya</taxon>
        <taxon>Basidiomycota</taxon>
        <taxon>Pucciniomycotina</taxon>
        <taxon>Pucciniomycetes</taxon>
        <taxon>Pucciniales</taxon>
        <taxon>Pucciniaceae</taxon>
        <taxon>Puccinia</taxon>
    </lineage>
</organism>
<dbReference type="STRING" id="27349.A0A0L6V7G5"/>
<dbReference type="GO" id="GO:0007165">
    <property type="term" value="P:signal transduction"/>
    <property type="evidence" value="ECO:0007669"/>
    <property type="project" value="TreeGrafter"/>
</dbReference>
<feature type="compositionally biased region" description="Basic and acidic residues" evidence="6">
    <location>
        <begin position="1103"/>
        <end position="1114"/>
    </location>
</feature>
<feature type="compositionally biased region" description="Basic and acidic residues" evidence="6">
    <location>
        <begin position="994"/>
        <end position="1012"/>
    </location>
</feature>
<dbReference type="Gene3D" id="3.30.200.20">
    <property type="entry name" value="Phosphorylase Kinase, domain 1"/>
    <property type="match status" value="1"/>
</dbReference>
<name>A0A0L6V7G5_9BASI</name>
<feature type="compositionally biased region" description="Acidic residues" evidence="6">
    <location>
        <begin position="1167"/>
        <end position="1180"/>
    </location>
</feature>
<feature type="compositionally biased region" description="Low complexity" evidence="6">
    <location>
        <begin position="664"/>
        <end position="676"/>
    </location>
</feature>
<dbReference type="OrthoDB" id="68483at2759"/>
<feature type="region of interest" description="Disordered" evidence="6">
    <location>
        <begin position="64"/>
        <end position="89"/>
    </location>
</feature>
<feature type="compositionally biased region" description="Acidic residues" evidence="6">
    <location>
        <begin position="1013"/>
        <end position="1030"/>
    </location>
</feature>
<comment type="caution">
    <text evidence="8">The sequence shown here is derived from an EMBL/GenBank/DDBJ whole genome shotgun (WGS) entry which is preliminary data.</text>
</comment>
<evidence type="ECO:0000256" key="2">
    <source>
        <dbReference type="ARBA" id="ARBA00022679"/>
    </source>
</evidence>
<dbReference type="PANTHER" id="PTHR43895">
    <property type="entry name" value="CALCIUM/CALMODULIN-DEPENDENT PROTEIN KINASE KINASE-RELATED"/>
    <property type="match status" value="1"/>
</dbReference>
<dbReference type="GO" id="GO:0004674">
    <property type="term" value="F:protein serine/threonine kinase activity"/>
    <property type="evidence" value="ECO:0007669"/>
    <property type="project" value="UniProtKB-KW"/>
</dbReference>
<dbReference type="InterPro" id="IPR011009">
    <property type="entry name" value="Kinase-like_dom_sf"/>
</dbReference>
<keyword evidence="1" id="KW-0723">Serine/threonine-protein kinase</keyword>
<dbReference type="InterPro" id="IPR000719">
    <property type="entry name" value="Prot_kinase_dom"/>
</dbReference>
<keyword evidence="3" id="KW-0547">Nucleotide-binding</keyword>
<keyword evidence="9" id="KW-1185">Reference proteome</keyword>
<evidence type="ECO:0000313" key="9">
    <source>
        <dbReference type="Proteomes" id="UP000037035"/>
    </source>
</evidence>
<accession>A0A0L6V7G5</accession>
<dbReference type="VEuPathDB" id="FungiDB:VP01_233g7"/>
<dbReference type="GO" id="GO:0005524">
    <property type="term" value="F:ATP binding"/>
    <property type="evidence" value="ECO:0007669"/>
    <property type="project" value="UniProtKB-KW"/>
</dbReference>
<reference evidence="8 9" key="1">
    <citation type="submission" date="2015-08" db="EMBL/GenBank/DDBJ databases">
        <title>Next Generation Sequencing and Analysis of the Genome of Puccinia sorghi L Schw, the Causal Agent of Maize Common Rust.</title>
        <authorList>
            <person name="Rochi L."/>
            <person name="Burguener G."/>
            <person name="Darino M."/>
            <person name="Turjanski A."/>
            <person name="Kreff E."/>
            <person name="Dieguez M.J."/>
            <person name="Sacco F."/>
        </authorList>
    </citation>
    <scope>NUCLEOTIDE SEQUENCE [LARGE SCALE GENOMIC DNA]</scope>
    <source>
        <strain evidence="8 9">RO10H11247</strain>
    </source>
</reference>
<evidence type="ECO:0000256" key="5">
    <source>
        <dbReference type="ARBA" id="ARBA00022840"/>
    </source>
</evidence>
<dbReference type="Pfam" id="PF00069">
    <property type="entry name" value="Pkinase"/>
    <property type="match status" value="2"/>
</dbReference>
<dbReference type="CDD" id="cd14008">
    <property type="entry name" value="STKc_LKB1_CaMKK"/>
    <property type="match status" value="1"/>
</dbReference>
<dbReference type="PROSITE" id="PS50011">
    <property type="entry name" value="PROTEIN_KINASE_DOM"/>
    <property type="match status" value="1"/>
</dbReference>
<feature type="domain" description="Protein kinase" evidence="7">
    <location>
        <begin position="110"/>
        <end position="590"/>
    </location>
</feature>
<feature type="compositionally biased region" description="Basic and acidic residues" evidence="6">
    <location>
        <begin position="1080"/>
        <end position="1091"/>
    </location>
</feature>
<dbReference type="EMBL" id="LAVV01007214">
    <property type="protein sequence ID" value="KNZ56703.1"/>
    <property type="molecule type" value="Genomic_DNA"/>
</dbReference>
<feature type="region of interest" description="Disordered" evidence="6">
    <location>
        <begin position="927"/>
        <end position="966"/>
    </location>
</feature>
<keyword evidence="5" id="KW-0067">ATP-binding</keyword>
<sequence>MTNKQQQQQQQQLSSMELPITQSSCISITTSSSSRLSNSLPQPHHHLSLDQQSSHLFELSSNSKLLSPKNSSHSLTRSTNLENSSEMVRHTTKLLKSRDSRTGRLIINQYMKGKELGRGVHGIVYIGKNMDKLIRTSPPQQHGSHILNPTEPSIAHTPNNSTFQEHAHNHLQDLEGTPKTSSWTEEDYETVAIKVVRREPKGPKSLRRSQMQRQQEREAAAAVQSAQSLGDSPGLLSSPLPTVIGRVPLLKDVDDKLKKEIAIMKRLRHQHIVQLKEVIDDAKSKKVFMILEFMEGGQVLWQDPLAHTPLMTVEQARKTFRQVLLGLEYLHYQGIIHRDIKPANLLWTADRETVKISDFGVSHISGVLKRSASNCNLPASIVPGDGLTDEPPRTTNSLDDKALRKTEGSPAFMAPELCCPVEATPGITPPEASAVDYFTQRRTSTLAKTTSVSNSPNTPTKEINPQANSYRLISLPLPVKTFARGERPVVGKAIDIWALGVTLYCLLFGRTPFNAPNEYELFNVIWNEPILVPETMGIERQSLEFDPLNRNLDGPVQRDSRELIDLLRKLLEKDPRKRIKLEEVKVHPWVLNNLDNTQHWVHETAPVGGDAVYVTTEEVANFSRPRASLPANKHLFGVKQSLRKAAIKLGLQRPTNNMSRIRSKSVSSGASGSPSPQLEAAFPVLNLRQSPLSSSSRLRQKISIDTTHLPSANHRPETSPVTPSLPLSFPLCASASFKRGFGVCSGWSSTHTPKPTTVLPSSSRENGLPHPGSPIHLTHRAGNTSSRPQSPARVGHSQSCLSSVSSRSGSPSLANGPSHRSTLSVPRSSSPNTFLLARDLDRSIHAHHPHMLLDPISISIDKNDHRRSLPSSPAPIHALASLSRASLVPHRTISPAGASEAEYHARVGPPPTWFRDALFRVKRRFTRSPHRRNSHLTELTNSDDLERTPMQYQEQPHCPDASRGVTVNNRIPREFFDELRSQRAPSEVFSSDAEPCHTHDDSQSHQRERQEMEHDEEGDEEDDDDDDLAEETLGKPLMYHDGTKWKTSGSDEARPSHGRQDWLQDMLAREGRGGEGSTGEDGRAGEMERRLSTLGLECGAAEMHTEGGKEGRPGEDDESKSRLLLPAGLDENHHPSGSSSSAGWCQPRLTFRPASVEGGTMEYRSSDDDEAEEEEEEEEEGGSHSWRWKDSREIISSRTSLDVLPLPEFSSDADSSSPPPPTHSCVSEIPSFVPSPPPPQHHHLHDRRLDSEDSGEEEEEANNTLQIEVKRRKRGCSRSEGS</sequence>
<evidence type="ECO:0000256" key="1">
    <source>
        <dbReference type="ARBA" id="ARBA00022527"/>
    </source>
</evidence>
<feature type="compositionally biased region" description="Low complexity" evidence="6">
    <location>
        <begin position="64"/>
        <end position="75"/>
    </location>
</feature>
<feature type="compositionally biased region" description="Polar residues" evidence="6">
    <location>
        <begin position="76"/>
        <end position="86"/>
    </location>
</feature>
<evidence type="ECO:0000256" key="3">
    <source>
        <dbReference type="ARBA" id="ARBA00022741"/>
    </source>
</evidence>
<dbReference type="SUPFAM" id="SSF56112">
    <property type="entry name" value="Protein kinase-like (PK-like)"/>
    <property type="match status" value="1"/>
</dbReference>
<feature type="compositionally biased region" description="Low complexity" evidence="6">
    <location>
        <begin position="220"/>
        <end position="235"/>
    </location>
</feature>
<dbReference type="PANTHER" id="PTHR43895:SF152">
    <property type="entry name" value="SERINE_THREONINE-PROTEIN KINASE TOS3"/>
    <property type="match status" value="1"/>
</dbReference>
<feature type="region of interest" description="Disordered" evidence="6">
    <location>
        <begin position="748"/>
        <end position="830"/>
    </location>
</feature>
<feature type="region of interest" description="Disordered" evidence="6">
    <location>
        <begin position="138"/>
        <end position="161"/>
    </location>
</feature>
<evidence type="ECO:0000256" key="6">
    <source>
        <dbReference type="SAM" id="MobiDB-lite"/>
    </source>
</evidence>
<dbReference type="Proteomes" id="UP000037035">
    <property type="component" value="Unassembled WGS sequence"/>
</dbReference>
<evidence type="ECO:0000256" key="4">
    <source>
        <dbReference type="ARBA" id="ARBA00022777"/>
    </source>
</evidence>
<feature type="region of interest" description="Disordered" evidence="6">
    <location>
        <begin position="979"/>
        <end position="1282"/>
    </location>
</feature>
<evidence type="ECO:0000259" key="7">
    <source>
        <dbReference type="PROSITE" id="PS50011"/>
    </source>
</evidence>
<feature type="compositionally biased region" description="Basic and acidic residues" evidence="6">
    <location>
        <begin position="1041"/>
        <end position="1073"/>
    </location>
</feature>
<evidence type="ECO:0000313" key="8">
    <source>
        <dbReference type="EMBL" id="KNZ56703.1"/>
    </source>
</evidence>
<gene>
    <name evidence="8" type="ORF">VP01_233g7</name>
</gene>
<feature type="compositionally biased region" description="Low complexity" evidence="6">
    <location>
        <begin position="797"/>
        <end position="812"/>
    </location>
</feature>
<feature type="region of interest" description="Disordered" evidence="6">
    <location>
        <begin position="705"/>
        <end position="724"/>
    </location>
</feature>
<feature type="compositionally biased region" description="Polar residues" evidence="6">
    <location>
        <begin position="813"/>
        <end position="830"/>
    </location>
</feature>
<dbReference type="SMART" id="SM00220">
    <property type="entry name" value="S_TKc"/>
    <property type="match status" value="1"/>
</dbReference>
<feature type="region of interest" description="Disordered" evidence="6">
    <location>
        <begin position="653"/>
        <end position="677"/>
    </location>
</feature>
<feature type="compositionally biased region" description="Acidic residues" evidence="6">
    <location>
        <begin position="1252"/>
        <end position="1261"/>
    </location>
</feature>